<feature type="compositionally biased region" description="Pro residues" evidence="10">
    <location>
        <begin position="90"/>
        <end position="101"/>
    </location>
</feature>
<reference evidence="12 13" key="1">
    <citation type="submission" date="2018-08" db="EMBL/GenBank/DDBJ databases">
        <title>Erythrobacter zhengii sp.nov., a bacterium isolated from deep-sea sediment.</title>
        <authorList>
            <person name="Fang C."/>
            <person name="Wu Y.-H."/>
            <person name="Sun C."/>
            <person name="Wang H."/>
            <person name="Cheng H."/>
            <person name="Meng F.-X."/>
            <person name="Wang C.-S."/>
            <person name="Xu X.-W."/>
        </authorList>
    </citation>
    <scope>NUCLEOTIDE SEQUENCE [LARGE SCALE GENOMIC DNA]</scope>
    <source>
        <strain evidence="12 13">CCTCC AB 2015396</strain>
    </source>
</reference>
<feature type="region of interest" description="Disordered" evidence="10">
    <location>
        <begin position="67"/>
        <end position="127"/>
    </location>
</feature>
<dbReference type="PANTHER" id="PTHR33162:SF1">
    <property type="entry name" value="SEC-INDEPENDENT PROTEIN TRANSLOCASE PROTEIN TATA, CHLOROPLASTIC"/>
    <property type="match status" value="1"/>
</dbReference>
<dbReference type="EMBL" id="QXFM01000113">
    <property type="protein sequence ID" value="RIV83204.1"/>
    <property type="molecule type" value="Genomic_DNA"/>
</dbReference>
<evidence type="ECO:0000256" key="4">
    <source>
        <dbReference type="ARBA" id="ARBA00022692"/>
    </source>
</evidence>
<dbReference type="Proteomes" id="UP000265366">
    <property type="component" value="Unassembled WGS sequence"/>
</dbReference>
<keyword evidence="4 9" id="KW-0812">Transmembrane</keyword>
<feature type="compositionally biased region" description="Low complexity" evidence="10">
    <location>
        <begin position="102"/>
        <end position="121"/>
    </location>
</feature>
<evidence type="ECO:0000256" key="2">
    <source>
        <dbReference type="ARBA" id="ARBA00022448"/>
    </source>
</evidence>
<evidence type="ECO:0000256" key="3">
    <source>
        <dbReference type="ARBA" id="ARBA00022475"/>
    </source>
</evidence>
<keyword evidence="6 9" id="KW-1133">Transmembrane helix</keyword>
<evidence type="ECO:0000256" key="1">
    <source>
        <dbReference type="ARBA" id="ARBA00004167"/>
    </source>
</evidence>
<proteinExistence type="inferred from homology"/>
<evidence type="ECO:0000256" key="10">
    <source>
        <dbReference type="SAM" id="MobiDB-lite"/>
    </source>
</evidence>
<evidence type="ECO:0000256" key="5">
    <source>
        <dbReference type="ARBA" id="ARBA00022927"/>
    </source>
</evidence>
<name>A0A3A1P3I7_9SPHN</name>
<feature type="transmembrane region" description="Helical" evidence="11">
    <location>
        <begin position="6"/>
        <end position="25"/>
    </location>
</feature>
<dbReference type="InterPro" id="IPR018448">
    <property type="entry name" value="TatB"/>
</dbReference>
<dbReference type="Gene3D" id="1.20.5.3310">
    <property type="match status" value="1"/>
</dbReference>
<evidence type="ECO:0000313" key="13">
    <source>
        <dbReference type="Proteomes" id="UP000265366"/>
    </source>
</evidence>
<dbReference type="InterPro" id="IPR003369">
    <property type="entry name" value="TatA/B/E"/>
</dbReference>
<evidence type="ECO:0000313" key="12">
    <source>
        <dbReference type="EMBL" id="RIV83204.1"/>
    </source>
</evidence>
<dbReference type="OrthoDB" id="7206969at2"/>
<dbReference type="RefSeq" id="WP_119593323.1">
    <property type="nucleotide sequence ID" value="NZ_QXFM01000113.1"/>
</dbReference>
<dbReference type="NCBIfam" id="TIGR01410">
    <property type="entry name" value="tatB"/>
    <property type="match status" value="1"/>
</dbReference>
<comment type="subcellular location">
    <subcellularLocation>
        <location evidence="9">Cell membrane</location>
        <topology evidence="9">Single-pass membrane protein</topology>
    </subcellularLocation>
    <subcellularLocation>
        <location evidence="1">Membrane</location>
        <topology evidence="1">Single-pass membrane protein</topology>
    </subcellularLocation>
</comment>
<comment type="similarity">
    <text evidence="9">Belongs to the TatB family.</text>
</comment>
<dbReference type="Pfam" id="PF02416">
    <property type="entry name" value="TatA_B_E"/>
    <property type="match status" value="1"/>
</dbReference>
<organism evidence="12 13">
    <name type="scientific">Aurantiacibacter xanthus</name>
    <dbReference type="NCBI Taxonomy" id="1784712"/>
    <lineage>
        <taxon>Bacteria</taxon>
        <taxon>Pseudomonadati</taxon>
        <taxon>Pseudomonadota</taxon>
        <taxon>Alphaproteobacteria</taxon>
        <taxon>Sphingomonadales</taxon>
        <taxon>Erythrobacteraceae</taxon>
        <taxon>Aurantiacibacter</taxon>
    </lineage>
</organism>
<keyword evidence="13" id="KW-1185">Reference proteome</keyword>
<keyword evidence="7 9" id="KW-0811">Translocation</keyword>
<dbReference type="HAMAP" id="MF_00237">
    <property type="entry name" value="TatB"/>
    <property type="match status" value="1"/>
</dbReference>
<dbReference type="AlphaFoldDB" id="A0A3A1P3I7"/>
<dbReference type="GO" id="GO:0008320">
    <property type="term" value="F:protein transmembrane transporter activity"/>
    <property type="evidence" value="ECO:0007669"/>
    <property type="project" value="UniProtKB-UniRule"/>
</dbReference>
<evidence type="ECO:0000256" key="7">
    <source>
        <dbReference type="ARBA" id="ARBA00023010"/>
    </source>
</evidence>
<keyword evidence="3 9" id="KW-1003">Cell membrane</keyword>
<gene>
    <name evidence="9 12" type="primary">tatB</name>
    <name evidence="12" type="ORF">D2V17_13490</name>
</gene>
<keyword evidence="5 9" id="KW-0653">Protein transport</keyword>
<evidence type="ECO:0000256" key="6">
    <source>
        <dbReference type="ARBA" id="ARBA00022989"/>
    </source>
</evidence>
<comment type="subunit">
    <text evidence="9">The Tat system comprises two distinct complexes: a TatABC complex, containing multiple copies of TatA, TatB and TatC subunits, and a separate TatA complex, containing only TatA subunits. Substrates initially bind to the TatABC complex, which probably triggers association of the separate TatA complex to form the active translocon.</text>
</comment>
<evidence type="ECO:0000256" key="11">
    <source>
        <dbReference type="SAM" id="Phobius"/>
    </source>
</evidence>
<evidence type="ECO:0000256" key="8">
    <source>
        <dbReference type="ARBA" id="ARBA00023136"/>
    </source>
</evidence>
<evidence type="ECO:0000256" key="9">
    <source>
        <dbReference type="HAMAP-Rule" id="MF_00237"/>
    </source>
</evidence>
<comment type="function">
    <text evidence="9">Part of the twin-arginine translocation (Tat) system that transports large folded proteins containing a characteristic twin-arginine motif in their signal peptide across membranes. Together with TatC, TatB is part of a receptor directly interacting with Tat signal peptides. TatB may form an oligomeric binding site that transiently accommodates folded Tat precursor proteins before their translocation.</text>
</comment>
<dbReference type="GO" id="GO:0043953">
    <property type="term" value="P:protein transport by the Tat complex"/>
    <property type="evidence" value="ECO:0007669"/>
    <property type="project" value="UniProtKB-UniRule"/>
</dbReference>
<feature type="compositionally biased region" description="Basic and acidic residues" evidence="10">
    <location>
        <begin position="67"/>
        <end position="78"/>
    </location>
</feature>
<sequence length="127" mass="13577">MFDIGASELLVIVIVAVIVIGPKDLPLAMRTAGRWIGKMRKISGHFRSGIDAMVREAELEEMEKKWKEQNARIMREHPQGGPAEMQPTGAYPPPAADPPPASAESAKPVESAPTPAPESAAKPGDQA</sequence>
<dbReference type="PRINTS" id="PR01506">
    <property type="entry name" value="TATBPROTEIN"/>
</dbReference>
<keyword evidence="2 9" id="KW-0813">Transport</keyword>
<accession>A0A3A1P3I7</accession>
<dbReference type="PANTHER" id="PTHR33162">
    <property type="entry name" value="SEC-INDEPENDENT PROTEIN TRANSLOCASE PROTEIN TATA, CHLOROPLASTIC"/>
    <property type="match status" value="1"/>
</dbReference>
<comment type="caution">
    <text evidence="12">The sequence shown here is derived from an EMBL/GenBank/DDBJ whole genome shotgun (WGS) entry which is preliminary data.</text>
</comment>
<keyword evidence="8 9" id="KW-0472">Membrane</keyword>
<protein>
    <recommendedName>
        <fullName evidence="9">Sec-independent protein translocase protein TatB</fullName>
    </recommendedName>
</protein>
<dbReference type="GO" id="GO:0033281">
    <property type="term" value="C:TAT protein transport complex"/>
    <property type="evidence" value="ECO:0007669"/>
    <property type="project" value="UniProtKB-UniRule"/>
</dbReference>